<dbReference type="PROSITE" id="PS50880">
    <property type="entry name" value="TOPRIM"/>
    <property type="match status" value="1"/>
</dbReference>
<dbReference type="FunFam" id="3.30.565.10:FF:000004">
    <property type="entry name" value="DNA topoisomerase 2"/>
    <property type="match status" value="1"/>
</dbReference>
<dbReference type="Pfam" id="PF01751">
    <property type="entry name" value="Toprim"/>
    <property type="match status" value="1"/>
</dbReference>
<keyword evidence="10 17" id="KW-0067">ATP-binding</keyword>
<reference evidence="22 23" key="1">
    <citation type="submission" date="2024-02" db="EMBL/GenBank/DDBJ databases">
        <title>Chromosome-scale genome assembly of the rough periwinkle Littorina saxatilis.</title>
        <authorList>
            <person name="De Jode A."/>
            <person name="Faria R."/>
            <person name="Formenti G."/>
            <person name="Sims Y."/>
            <person name="Smith T.P."/>
            <person name="Tracey A."/>
            <person name="Wood J.M.D."/>
            <person name="Zagrodzka Z.B."/>
            <person name="Johannesson K."/>
            <person name="Butlin R.K."/>
            <person name="Leder E.H."/>
        </authorList>
    </citation>
    <scope>NUCLEOTIDE SEQUENCE [LARGE SCALE GENOMIC DNA]</scope>
    <source>
        <strain evidence="22">Snail1</strain>
        <tissue evidence="22">Muscle</tissue>
    </source>
</reference>
<dbReference type="InterPro" id="IPR003594">
    <property type="entry name" value="HATPase_dom"/>
</dbReference>
<dbReference type="FunFam" id="3.30.1490.30:FF:000001">
    <property type="entry name" value="DNA topoisomerase 2"/>
    <property type="match status" value="1"/>
</dbReference>
<dbReference type="PRINTS" id="PR01158">
    <property type="entry name" value="TOPISMRASEII"/>
</dbReference>
<dbReference type="Gene3D" id="3.30.565.10">
    <property type="entry name" value="Histidine kinase-like ATPase, C-terminal domain"/>
    <property type="match status" value="1"/>
</dbReference>
<feature type="compositionally biased region" description="Acidic residues" evidence="19">
    <location>
        <begin position="1754"/>
        <end position="1763"/>
    </location>
</feature>
<sequence length="1763" mass="197101">MANSDPNSLKWVTLFDNMQEKADGVAPAAKKSKKAAAAPQMPRDLAAFEMDGGDAKPKSSKAADKRMSVERIYQKKTQLEHILLRPDTYIGSVEHVTQQMWVMDEESSKMDFREISFVPGLYKIFDEIIVNAADNKVRDQTMDMIKIDIDPESGKIRIWNNGKGIPVVEHKTEKMYVPSMIFGHLLTSSNYDDSEKKTTGGRNGYGAKLCNIFSTKFVVETSCKEYKKCFKQTWSDNMSKTKEPTIAEAKEHDFTAVTYWPDLGKFGMTQLDKDTTALFTRRAYDVAASTRGVKVYLNGKRLHVKNFRDYMDLYLKDKTDEAGQPVKVVYEQVNPRWEVGITLSDRGFQQVSFVNSIATTKGGRHVDYVADQCVAKLIEIIKKKNKEGIKIMPFQVRNHLWVFVNCLIENPTFDSQTKENMTKQAKSFGSKCQLSDKFVTQVTKSGIVESVLSWMKFKAQAQLNKKCHASKHSKLKGIPKLDDANDAGTKNSEKCTLILTEGDSAKALAVAGLGVVGRDNYGVFPLRGKLLNVRDATHKQIMDNAEINNIIKILGLHFKESYDSAEKLRSLRYGRLMIMTDQDQDGSHIKGLLVNFVHHFWPNLLRHNFVEEFITPIVKVFKGKVDHAFYSLPEFEEWKTNTENWHTWRVKYYKGLGTSTSKEAKEYFSDMNRHRIPFRYAGTEDDASINLAFSKKKIEERKEWLSNFMEERKRRAEMGLPELYLYTKDTRHVTYNEFINRELILFSNMDNTRSIPSLMDGLKPGQRKVLFTCIKRNLTTKELKVAQLAGSVAEMSAYHHGEQSLMSTIINLAQTFVGSNNLNMLQPLGQFGTRLHGGKDAASPRYIFTMLSPLARHIINAKDDALLRHLYDDNQKIEPEWYCPILPMVLINGADGIGTGWSTKIPNYDIREVVANLRRMLDGLDPLPMMPAYKNFRGVIEELGENKYVNSGEVAVIDDTTIEITELPIRTWTQSYKEEVLEPMLQGTEKTQPMITDYKEYHTDTTVKFIVKMSPDKLAQAEMTGLHKVFKLQSNISPNMVLFDNNGCIKKYNRVEDIIREFFDVRVDYYERRKQYLEGMLSSESLKLDNIARFILEKIEGKVVIENKPKREIIQTLVRRGYDSDPVKAWKEAQSKDKNTGEEEEEDDNASTASDSAGGPDFNYILNLPMWSLTKERKEELLKQGKSKREELQALRCKTSNELWKDDLDQFSIMLDEIEEKERADDKGEPVALKVGKLGKVGKVKSKKAAIDTMPSPMGRRVAPRIDSAMKMKAEKALAAKNTKANKLKKEKLQFGDDGFEAMDGESQSVKDDGDAEPPSLAQRLNLNSEGVAKIKKPRKPAGTGAGRGRGAKATTSPAASTGGSPTKGKKGKKKNPWSDSEEDEMSDLSDDMGQDDMAAALAAAARDRGPRRAAASKAKYTFEEDGEEETIKSDDDDEFNGSFTSRPTAPPARKPSPAPALSDEDDSPAKPAPKKKFGGISDSEDDTPIKAAPKKKFGGISDSEDDTPIKAAPKKKFASISDSEDDDVGSFKYGSESDSDEPKPKPKAAAAKPAAKAPTSKPTIEMDFSDTDNGFSLDNDSLNKDKNGDEDLIIPKPAAKPAAKKLAAPKAAAAKKPKKIADPKQPSIANAFKPKAAPAPMSKIGACNWSDESDLEIVEHSPTHKAQSSRDAGESKPKKPKAAPKRPINSDSEASDEFRPKKKKAPAKKKAAKKDSDDDDDSDLGGGDFDTAAAAARRAPAGRAKAPVKYNFDDSEDEFDDY</sequence>
<dbReference type="Gene3D" id="3.30.1360.40">
    <property type="match status" value="1"/>
</dbReference>
<dbReference type="Pfam" id="PF16898">
    <property type="entry name" value="TOPRIM_C"/>
    <property type="match status" value="1"/>
</dbReference>
<evidence type="ECO:0000256" key="3">
    <source>
        <dbReference type="ARBA" id="ARBA00001936"/>
    </source>
</evidence>
<dbReference type="InterPro" id="IPR002205">
    <property type="entry name" value="Topo_IIA_dom_A"/>
</dbReference>
<feature type="domain" description="Toprim" evidence="20">
    <location>
        <begin position="495"/>
        <end position="612"/>
    </location>
</feature>
<dbReference type="InterPro" id="IPR001241">
    <property type="entry name" value="Topo_IIA"/>
</dbReference>
<comment type="similarity">
    <text evidence="7 17">Belongs to the type II topoisomerase family.</text>
</comment>
<dbReference type="FunFam" id="3.30.1360.40:FF:000003">
    <property type="entry name" value="DNA topoisomerase 2"/>
    <property type="match status" value="1"/>
</dbReference>
<dbReference type="EC" id="5.6.2.2" evidence="17"/>
<accession>A0AAN9BY55</accession>
<dbReference type="FunFam" id="1.10.268.10:FF:000002">
    <property type="entry name" value="DNA topoisomerase 2"/>
    <property type="match status" value="1"/>
</dbReference>
<feature type="compositionally biased region" description="Basic residues" evidence="19">
    <location>
        <begin position="1701"/>
        <end position="1713"/>
    </location>
</feature>
<evidence type="ECO:0000256" key="15">
    <source>
        <dbReference type="ARBA" id="ARBA00023242"/>
    </source>
</evidence>
<dbReference type="Gene3D" id="1.10.268.10">
    <property type="entry name" value="Topoisomerase, domain 3"/>
    <property type="match status" value="1"/>
</dbReference>
<dbReference type="Pfam" id="PF00521">
    <property type="entry name" value="DNA_topoisoIV"/>
    <property type="match status" value="1"/>
</dbReference>
<dbReference type="FunFam" id="3.90.199.10:FF:000002">
    <property type="entry name" value="DNA topoisomerase 2"/>
    <property type="match status" value="1"/>
</dbReference>
<dbReference type="PANTHER" id="PTHR10169">
    <property type="entry name" value="DNA TOPOISOMERASE/GYRASE"/>
    <property type="match status" value="1"/>
</dbReference>
<dbReference type="InterPro" id="IPR013506">
    <property type="entry name" value="Topo_IIA_bsu_dom2"/>
</dbReference>
<dbReference type="Pfam" id="PF08070">
    <property type="entry name" value="DTHCT"/>
    <property type="match status" value="1"/>
</dbReference>
<keyword evidence="15" id="KW-0539">Nucleus</keyword>
<dbReference type="Gene3D" id="3.30.230.10">
    <property type="match status" value="1"/>
</dbReference>
<evidence type="ECO:0000313" key="23">
    <source>
        <dbReference type="Proteomes" id="UP001374579"/>
    </source>
</evidence>
<dbReference type="InterPro" id="IPR013759">
    <property type="entry name" value="Topo_IIA_B_C"/>
</dbReference>
<dbReference type="CDD" id="cd03481">
    <property type="entry name" value="TopoIIA_Trans_ScTopoIIA"/>
    <property type="match status" value="1"/>
</dbReference>
<dbReference type="GO" id="GO:0046872">
    <property type="term" value="F:metal ion binding"/>
    <property type="evidence" value="ECO:0007669"/>
    <property type="project" value="UniProtKB-KW"/>
</dbReference>
<dbReference type="InterPro" id="IPR013757">
    <property type="entry name" value="Topo_IIA_A_a_sf"/>
</dbReference>
<comment type="function">
    <text evidence="17">Control of topological states of DNA by transient breakage and subsequent rejoining of DNA strands. Topoisomerase II makes double-strand breaks.</text>
</comment>
<feature type="compositionally biased region" description="Low complexity" evidence="19">
    <location>
        <begin position="1548"/>
        <end position="1559"/>
    </location>
</feature>
<evidence type="ECO:0000256" key="10">
    <source>
        <dbReference type="ARBA" id="ARBA00022840"/>
    </source>
</evidence>
<keyword evidence="23" id="KW-1185">Reference proteome</keyword>
<evidence type="ECO:0000259" key="20">
    <source>
        <dbReference type="PROSITE" id="PS50880"/>
    </source>
</evidence>
<evidence type="ECO:0000256" key="6">
    <source>
        <dbReference type="ARBA" id="ARBA00004642"/>
    </source>
</evidence>
<dbReference type="PANTHER" id="PTHR10169:SF38">
    <property type="entry name" value="DNA TOPOISOMERASE 2"/>
    <property type="match status" value="1"/>
</dbReference>
<feature type="compositionally biased region" description="Low complexity" evidence="19">
    <location>
        <begin position="1595"/>
        <end position="1613"/>
    </location>
</feature>
<dbReference type="FunFam" id="3.30.230.10:FF:000008">
    <property type="entry name" value="DNA topoisomerase 2"/>
    <property type="match status" value="1"/>
</dbReference>
<comment type="cofactor">
    <cofactor evidence="2">
        <name>Ca(2+)</name>
        <dbReference type="ChEBI" id="CHEBI:29108"/>
    </cofactor>
</comment>
<evidence type="ECO:0000256" key="1">
    <source>
        <dbReference type="ARBA" id="ARBA00000185"/>
    </source>
</evidence>
<dbReference type="Pfam" id="PF00204">
    <property type="entry name" value="DNA_gyraseB"/>
    <property type="match status" value="1"/>
</dbReference>
<feature type="compositionally biased region" description="Pro residues" evidence="19">
    <location>
        <begin position="1449"/>
        <end position="1459"/>
    </location>
</feature>
<dbReference type="InterPro" id="IPR012542">
    <property type="entry name" value="DTHCT"/>
</dbReference>
<evidence type="ECO:0000256" key="17">
    <source>
        <dbReference type="RuleBase" id="RU362094"/>
    </source>
</evidence>
<dbReference type="InterPro" id="IPR014721">
    <property type="entry name" value="Ribsml_uS5_D2-typ_fold_subgr"/>
</dbReference>
<comment type="caution">
    <text evidence="22">The sequence shown here is derived from an EMBL/GenBank/DDBJ whole genome shotgun (WGS) entry which is preliminary data.</text>
</comment>
<dbReference type="CDD" id="cd00187">
    <property type="entry name" value="TOP4c"/>
    <property type="match status" value="1"/>
</dbReference>
<feature type="compositionally biased region" description="Polar residues" evidence="19">
    <location>
        <begin position="1572"/>
        <end position="1581"/>
    </location>
</feature>
<dbReference type="CDD" id="cd03365">
    <property type="entry name" value="TOPRIM_TopoIIA"/>
    <property type="match status" value="1"/>
</dbReference>
<evidence type="ECO:0000313" key="22">
    <source>
        <dbReference type="EMBL" id="KAK7113699.1"/>
    </source>
</evidence>
<gene>
    <name evidence="22" type="ORF">V1264_012944</name>
</gene>
<keyword evidence="8" id="KW-0479">Metal-binding</keyword>
<comment type="cofactor">
    <cofactor evidence="4">
        <name>Mg(2+)</name>
        <dbReference type="ChEBI" id="CHEBI:18420"/>
    </cofactor>
</comment>
<dbReference type="PRINTS" id="PR00418">
    <property type="entry name" value="TPI2FAMILY"/>
</dbReference>
<evidence type="ECO:0000256" key="9">
    <source>
        <dbReference type="ARBA" id="ARBA00022741"/>
    </source>
</evidence>
<comment type="catalytic activity">
    <reaction evidence="1 16 17">
        <text>ATP-dependent breakage, passage and rejoining of double-stranded DNA.</text>
        <dbReference type="EC" id="5.6.2.2"/>
    </reaction>
</comment>
<protein>
    <recommendedName>
        <fullName evidence="17">DNA topoisomerase 2</fullName>
        <ecNumber evidence="17">5.6.2.2</ecNumber>
    </recommendedName>
</protein>
<keyword evidence="9 17" id="KW-0547">Nucleotide-binding</keyword>
<dbReference type="Pfam" id="PF02518">
    <property type="entry name" value="HATPase_c"/>
    <property type="match status" value="1"/>
</dbReference>
<feature type="coiled-coil region" evidence="18">
    <location>
        <begin position="1175"/>
        <end position="1221"/>
    </location>
</feature>
<dbReference type="InterPro" id="IPR013760">
    <property type="entry name" value="Topo_IIA-like_dom_sf"/>
</dbReference>
<evidence type="ECO:0000256" key="4">
    <source>
        <dbReference type="ARBA" id="ARBA00001946"/>
    </source>
</evidence>
<evidence type="ECO:0000256" key="14">
    <source>
        <dbReference type="ARBA" id="ARBA00023235"/>
    </source>
</evidence>
<dbReference type="GO" id="GO:0005654">
    <property type="term" value="C:nucleoplasm"/>
    <property type="evidence" value="ECO:0007669"/>
    <property type="project" value="UniProtKB-SubCell"/>
</dbReference>
<dbReference type="SUPFAM" id="SSF56719">
    <property type="entry name" value="Type II DNA topoisomerase"/>
    <property type="match status" value="1"/>
</dbReference>
<feature type="region of interest" description="Disordered" evidence="19">
    <location>
        <begin position="1244"/>
        <end position="1263"/>
    </location>
</feature>
<dbReference type="GO" id="GO:0000819">
    <property type="term" value="P:sister chromatid segregation"/>
    <property type="evidence" value="ECO:0007669"/>
    <property type="project" value="TreeGrafter"/>
</dbReference>
<feature type="compositionally biased region" description="Acidic residues" evidence="19">
    <location>
        <begin position="1380"/>
        <end position="1395"/>
    </location>
</feature>
<evidence type="ECO:0000256" key="19">
    <source>
        <dbReference type="SAM" id="MobiDB-lite"/>
    </source>
</evidence>
<evidence type="ECO:0000259" key="21">
    <source>
        <dbReference type="PROSITE" id="PS52040"/>
    </source>
</evidence>
<evidence type="ECO:0000256" key="18">
    <source>
        <dbReference type="SAM" id="Coils"/>
    </source>
</evidence>
<evidence type="ECO:0000256" key="2">
    <source>
        <dbReference type="ARBA" id="ARBA00001913"/>
    </source>
</evidence>
<feature type="compositionally biased region" description="Basic and acidic residues" evidence="19">
    <location>
        <begin position="1129"/>
        <end position="1141"/>
    </location>
</feature>
<dbReference type="SMART" id="SM00433">
    <property type="entry name" value="TOP2c"/>
    <property type="match status" value="1"/>
</dbReference>
<keyword evidence="13 16" id="KW-0238">DNA-binding</keyword>
<dbReference type="Gene3D" id="3.40.50.670">
    <property type="match status" value="1"/>
</dbReference>
<dbReference type="InterPro" id="IPR013758">
    <property type="entry name" value="Topo_IIA_A/C_ab"/>
</dbReference>
<feature type="compositionally biased region" description="Acidic residues" evidence="19">
    <location>
        <begin position="1424"/>
        <end position="1440"/>
    </location>
</feature>
<feature type="domain" description="Topo IIA-type catalytic" evidence="21">
    <location>
        <begin position="755"/>
        <end position="1208"/>
    </location>
</feature>
<dbReference type="GO" id="GO:0005524">
    <property type="term" value="F:ATP binding"/>
    <property type="evidence" value="ECO:0007669"/>
    <property type="project" value="UniProtKB-UniRule"/>
</dbReference>
<dbReference type="Gene3D" id="3.90.199.10">
    <property type="entry name" value="Topoisomerase II, domain 5"/>
    <property type="match status" value="1"/>
</dbReference>
<feature type="compositionally biased region" description="Low complexity" evidence="19">
    <location>
        <begin position="1733"/>
        <end position="1746"/>
    </location>
</feature>
<evidence type="ECO:0000256" key="11">
    <source>
        <dbReference type="ARBA" id="ARBA00022842"/>
    </source>
</evidence>
<dbReference type="CDD" id="cd16930">
    <property type="entry name" value="HATPase_TopII-like"/>
    <property type="match status" value="1"/>
</dbReference>
<keyword evidence="11" id="KW-0460">Magnesium</keyword>
<dbReference type="EMBL" id="JBAMIC010000002">
    <property type="protein sequence ID" value="KAK7113699.1"/>
    <property type="molecule type" value="Genomic_DNA"/>
</dbReference>
<evidence type="ECO:0000256" key="7">
    <source>
        <dbReference type="ARBA" id="ARBA00011080"/>
    </source>
</evidence>
<feature type="active site" description="O-(5'-phospho-DNA)-tyrosine intermediate" evidence="16">
    <location>
        <position position="846"/>
    </location>
</feature>
<dbReference type="GO" id="GO:0003918">
    <property type="term" value="F:DNA topoisomerase type II (double strand cut, ATP-hydrolyzing) activity"/>
    <property type="evidence" value="ECO:0007669"/>
    <property type="project" value="UniProtKB-UniRule"/>
</dbReference>
<dbReference type="InterPro" id="IPR031660">
    <property type="entry name" value="TOPRIM_C"/>
</dbReference>
<feature type="region of interest" description="Disordered" evidence="19">
    <location>
        <begin position="1277"/>
        <end position="1763"/>
    </location>
</feature>
<dbReference type="InterPro" id="IPR034157">
    <property type="entry name" value="TOPRIM_TopoII"/>
</dbReference>
<evidence type="ECO:0000256" key="8">
    <source>
        <dbReference type="ARBA" id="ARBA00022723"/>
    </source>
</evidence>
<dbReference type="GO" id="GO:0006265">
    <property type="term" value="P:DNA topological change"/>
    <property type="evidence" value="ECO:0007669"/>
    <property type="project" value="UniProtKB-UniRule"/>
</dbReference>
<name>A0AAN9BY55_9CAEN</name>
<dbReference type="SUPFAM" id="SSF54211">
    <property type="entry name" value="Ribosomal protein S5 domain 2-like"/>
    <property type="match status" value="1"/>
</dbReference>
<keyword evidence="14 16" id="KW-0413">Isomerase</keyword>
<dbReference type="InterPro" id="IPR050634">
    <property type="entry name" value="DNA_Topoisomerase_II"/>
</dbReference>
<proteinExistence type="inferred from homology"/>
<evidence type="ECO:0000256" key="5">
    <source>
        <dbReference type="ARBA" id="ARBA00004604"/>
    </source>
</evidence>
<dbReference type="SMART" id="SM00434">
    <property type="entry name" value="TOP4c"/>
    <property type="match status" value="1"/>
</dbReference>
<comment type="cofactor">
    <cofactor evidence="3">
        <name>Mn(2+)</name>
        <dbReference type="ChEBI" id="CHEBI:29035"/>
    </cofactor>
</comment>
<dbReference type="InterPro" id="IPR036890">
    <property type="entry name" value="HATPase_C_sf"/>
</dbReference>
<dbReference type="InterPro" id="IPR020568">
    <property type="entry name" value="Ribosomal_Su5_D2-typ_SF"/>
</dbReference>
<dbReference type="Gene3D" id="3.30.1490.30">
    <property type="match status" value="1"/>
</dbReference>
<dbReference type="GO" id="GO:0000712">
    <property type="term" value="P:resolution of meiotic recombination intermediates"/>
    <property type="evidence" value="ECO:0007669"/>
    <property type="project" value="TreeGrafter"/>
</dbReference>
<dbReference type="PROSITE" id="PS52040">
    <property type="entry name" value="TOPO_IIA"/>
    <property type="match status" value="1"/>
</dbReference>
<dbReference type="GO" id="GO:0003677">
    <property type="term" value="F:DNA binding"/>
    <property type="evidence" value="ECO:0007669"/>
    <property type="project" value="UniProtKB-UniRule"/>
</dbReference>
<dbReference type="InterPro" id="IPR001154">
    <property type="entry name" value="TopoII_euk"/>
</dbReference>
<organism evidence="22 23">
    <name type="scientific">Littorina saxatilis</name>
    <dbReference type="NCBI Taxonomy" id="31220"/>
    <lineage>
        <taxon>Eukaryota</taxon>
        <taxon>Metazoa</taxon>
        <taxon>Spiralia</taxon>
        <taxon>Lophotrochozoa</taxon>
        <taxon>Mollusca</taxon>
        <taxon>Gastropoda</taxon>
        <taxon>Caenogastropoda</taxon>
        <taxon>Littorinimorpha</taxon>
        <taxon>Littorinoidea</taxon>
        <taxon>Littorinidae</taxon>
        <taxon>Littorina</taxon>
    </lineage>
</organism>
<dbReference type="Proteomes" id="UP001374579">
    <property type="component" value="Unassembled WGS sequence"/>
</dbReference>
<comment type="subunit">
    <text evidence="17">Homodimer.</text>
</comment>
<dbReference type="PROSITE" id="PS00177">
    <property type="entry name" value="TOPOISOMERASE_II"/>
    <property type="match status" value="1"/>
</dbReference>
<dbReference type="InterPro" id="IPR006171">
    <property type="entry name" value="TOPRIM_dom"/>
</dbReference>
<dbReference type="SUPFAM" id="SSF55874">
    <property type="entry name" value="ATPase domain of HSP90 chaperone/DNA topoisomerase II/histidine kinase"/>
    <property type="match status" value="1"/>
</dbReference>
<feature type="region of interest" description="Disordered" evidence="19">
    <location>
        <begin position="1129"/>
        <end position="1161"/>
    </location>
</feature>
<dbReference type="FunFam" id="3.40.50.670:FF:000001">
    <property type="entry name" value="DNA topoisomerase 2"/>
    <property type="match status" value="2"/>
</dbReference>
<dbReference type="GO" id="GO:0005730">
    <property type="term" value="C:nucleolus"/>
    <property type="evidence" value="ECO:0007669"/>
    <property type="project" value="UniProtKB-SubCell"/>
</dbReference>
<keyword evidence="12 16" id="KW-0799">Topoisomerase</keyword>
<evidence type="ECO:0000256" key="13">
    <source>
        <dbReference type="ARBA" id="ARBA00023125"/>
    </source>
</evidence>
<evidence type="ECO:0000256" key="12">
    <source>
        <dbReference type="ARBA" id="ARBA00023029"/>
    </source>
</evidence>
<comment type="subcellular location">
    <subcellularLocation>
        <location evidence="5">Nucleus</location>
        <location evidence="5">Nucleolus</location>
    </subcellularLocation>
    <subcellularLocation>
        <location evidence="6">Nucleus</location>
        <location evidence="6">Nucleoplasm</location>
    </subcellularLocation>
</comment>
<dbReference type="InterPro" id="IPR018522">
    <property type="entry name" value="TopoIIA_CS"/>
</dbReference>
<keyword evidence="18" id="KW-0175">Coiled coil</keyword>
<evidence type="ECO:0000256" key="16">
    <source>
        <dbReference type="PROSITE-ProRule" id="PRU01384"/>
    </source>
</evidence>